<name>A0A151MM74_ALLMI</name>
<evidence type="ECO:0000256" key="1">
    <source>
        <dbReference type="ARBA" id="ARBA00022737"/>
    </source>
</evidence>
<evidence type="ECO:0000259" key="4">
    <source>
        <dbReference type="PROSITE" id="PS50060"/>
    </source>
</evidence>
<dbReference type="InterPro" id="IPR013320">
    <property type="entry name" value="ConA-like_dom_sf"/>
</dbReference>
<dbReference type="SMART" id="SM00832">
    <property type="entry name" value="C8"/>
    <property type="match status" value="1"/>
</dbReference>
<dbReference type="AlphaFoldDB" id="A0A151MM74"/>
<dbReference type="InterPro" id="IPR000998">
    <property type="entry name" value="MAM_dom"/>
</dbReference>
<evidence type="ECO:0000256" key="2">
    <source>
        <dbReference type="ARBA" id="ARBA00023157"/>
    </source>
</evidence>
<evidence type="ECO:0000259" key="5">
    <source>
        <dbReference type="PROSITE" id="PS51233"/>
    </source>
</evidence>
<keyword evidence="2" id="KW-1015">Disulfide bond</keyword>
<dbReference type="InterPro" id="IPR001846">
    <property type="entry name" value="VWF_type-D"/>
</dbReference>
<feature type="domain" description="MAM" evidence="4">
    <location>
        <begin position="106"/>
        <end position="177"/>
    </location>
</feature>
<dbReference type="EMBL" id="AKHW03005724">
    <property type="protein sequence ID" value="KYO25622.1"/>
    <property type="molecule type" value="Genomic_DNA"/>
</dbReference>
<dbReference type="Pfam" id="PF08742">
    <property type="entry name" value="C8"/>
    <property type="match status" value="1"/>
</dbReference>
<sequence length="675" mass="74416">MSEEKMEATNFWLKEECGSASASTVFKEISPCFRRMIDQRTADSSGTWDPRTAYITRCNFNNNSRPFCDWTQPCAVNQGVWIRTKHATPTEGTGPDGDYPNGKDLNELKVIVQDEAKETEVWHRHGNQSSSWMYGFKTVSFEAEKRIKVIFEAVRGLTEYGDTAVDNVGVRRGPCAGSATCHIYGDPHYTTFDGKLHHFQGACNYTVVQSCGNSSAHFAVTTRNEHRGSPFWTAINSVAFSMDGLHIVLRKGKLVYINRALITPPASPLLGVSVALVGAHVQVTTPLGVQLLFNGDHELLVRVSEKHRGSVCGLCGTYTGNPEDDFMRPDGVVVTDGNDFGASWRVPDADWPCNQTVPPPSTCTPSEQEAAKVKCGILTAWDSPFSTCHSAVPAHLYVQSCVYDQCATDGSLEQFCNDLEAYAAACAMAGITLGDWSVGTVCAPEPPCDLSCSFDTNFCNWEQLASDNLNWTRHRGPTPSPNTGPSFDHTTGAGYFIYLQGSEARAENVAGLVSPVCAPQGHFCFHFWYHMYGVAQNMTLRVYVIRDGARELLWKESGNKGDRWNKAQITVYSTGNMKILLEGERGEDFRSDVAVDDVSLEQRCCPESCVAEGDPHYLTFDKQMHHFMGTCTYTLSKLCAPNSTLPSFNVEATNEHRGGYTHVSYVRDVAVDVLL</sequence>
<dbReference type="Gene3D" id="2.60.120.200">
    <property type="match status" value="2"/>
</dbReference>
<dbReference type="Proteomes" id="UP000050525">
    <property type="component" value="Unassembled WGS sequence"/>
</dbReference>
<keyword evidence="3" id="KW-0325">Glycoprotein</keyword>
<dbReference type="PANTHER" id="PTHR11339:SF374">
    <property type="entry name" value="ZONADHESIN"/>
    <property type="match status" value="1"/>
</dbReference>
<dbReference type="STRING" id="8496.A0A151MM74"/>
<dbReference type="PROSITE" id="PS50060">
    <property type="entry name" value="MAM_2"/>
    <property type="match status" value="3"/>
</dbReference>
<dbReference type="GO" id="GO:0005615">
    <property type="term" value="C:extracellular space"/>
    <property type="evidence" value="ECO:0007669"/>
    <property type="project" value="TreeGrafter"/>
</dbReference>
<comment type="caution">
    <text evidence="6">The sequence shown here is derived from an EMBL/GenBank/DDBJ whole genome shotgun (WGS) entry which is preliminary data.</text>
</comment>
<dbReference type="SMART" id="SM00137">
    <property type="entry name" value="MAM"/>
    <property type="match status" value="1"/>
</dbReference>
<dbReference type="InterPro" id="IPR014853">
    <property type="entry name" value="VWF/SSPO/ZAN-like_Cys-rich_dom"/>
</dbReference>
<keyword evidence="7" id="KW-1185">Reference proteome</keyword>
<evidence type="ECO:0000256" key="3">
    <source>
        <dbReference type="ARBA" id="ARBA00023180"/>
    </source>
</evidence>
<evidence type="ECO:0008006" key="8">
    <source>
        <dbReference type="Google" id="ProtNLM"/>
    </source>
</evidence>
<feature type="domain" description="VWFD" evidence="5">
    <location>
        <begin position="179"/>
        <end position="354"/>
    </location>
</feature>
<proteinExistence type="predicted"/>
<dbReference type="Pfam" id="PF00094">
    <property type="entry name" value="VWD"/>
    <property type="match status" value="2"/>
</dbReference>
<feature type="domain" description="MAM" evidence="4">
    <location>
        <begin position="450"/>
        <end position="607"/>
    </location>
</feature>
<accession>A0A151MM74</accession>
<protein>
    <recommendedName>
        <fullName evidence="8">Zonadhesin-like</fullName>
    </recommendedName>
</protein>
<evidence type="ECO:0000313" key="6">
    <source>
        <dbReference type="EMBL" id="KYO25622.1"/>
    </source>
</evidence>
<dbReference type="GO" id="GO:0031012">
    <property type="term" value="C:extracellular matrix"/>
    <property type="evidence" value="ECO:0007669"/>
    <property type="project" value="TreeGrafter"/>
</dbReference>
<gene>
    <name evidence="6" type="ORF">Y1Q_0013780</name>
</gene>
<dbReference type="Pfam" id="PF00629">
    <property type="entry name" value="MAM"/>
    <property type="match status" value="2"/>
</dbReference>
<dbReference type="PROSITE" id="PS51233">
    <property type="entry name" value="VWFD"/>
    <property type="match status" value="2"/>
</dbReference>
<dbReference type="GO" id="GO:0016020">
    <property type="term" value="C:membrane"/>
    <property type="evidence" value="ECO:0007669"/>
    <property type="project" value="InterPro"/>
</dbReference>
<dbReference type="CDD" id="cd06263">
    <property type="entry name" value="MAM"/>
    <property type="match status" value="1"/>
</dbReference>
<keyword evidence="1" id="KW-0677">Repeat</keyword>
<dbReference type="SMART" id="SM00216">
    <property type="entry name" value="VWD"/>
    <property type="match status" value="1"/>
</dbReference>
<organism evidence="6 7">
    <name type="scientific">Alligator mississippiensis</name>
    <name type="common">American alligator</name>
    <dbReference type="NCBI Taxonomy" id="8496"/>
    <lineage>
        <taxon>Eukaryota</taxon>
        <taxon>Metazoa</taxon>
        <taxon>Chordata</taxon>
        <taxon>Craniata</taxon>
        <taxon>Vertebrata</taxon>
        <taxon>Euteleostomi</taxon>
        <taxon>Archelosauria</taxon>
        <taxon>Archosauria</taxon>
        <taxon>Crocodylia</taxon>
        <taxon>Alligatoridae</taxon>
        <taxon>Alligatorinae</taxon>
        <taxon>Alligator</taxon>
    </lineage>
</organism>
<evidence type="ECO:0000313" key="7">
    <source>
        <dbReference type="Proteomes" id="UP000050525"/>
    </source>
</evidence>
<feature type="domain" description="MAM" evidence="4">
    <location>
        <begin position="56"/>
        <end position="102"/>
    </location>
</feature>
<dbReference type="SUPFAM" id="SSF49899">
    <property type="entry name" value="Concanavalin A-like lectins/glucanases"/>
    <property type="match status" value="2"/>
</dbReference>
<feature type="domain" description="VWFD" evidence="5">
    <location>
        <begin position="607"/>
        <end position="675"/>
    </location>
</feature>
<dbReference type="FunFam" id="2.60.120.200:FF:000128">
    <property type="entry name" value="enteropeptidase isoform X2"/>
    <property type="match status" value="1"/>
</dbReference>
<dbReference type="InterPro" id="IPR050780">
    <property type="entry name" value="Mucin_vWF_Thrombospondin_sf"/>
</dbReference>
<dbReference type="PANTHER" id="PTHR11339">
    <property type="entry name" value="EXTRACELLULAR MATRIX GLYCOPROTEIN RELATED"/>
    <property type="match status" value="1"/>
</dbReference>
<reference evidence="6 7" key="1">
    <citation type="journal article" date="2012" name="Genome Biol.">
        <title>Sequencing three crocodilian genomes to illuminate the evolution of archosaurs and amniotes.</title>
        <authorList>
            <person name="St John J.A."/>
            <person name="Braun E.L."/>
            <person name="Isberg S.R."/>
            <person name="Miles L.G."/>
            <person name="Chong A.Y."/>
            <person name="Gongora J."/>
            <person name="Dalzell P."/>
            <person name="Moran C."/>
            <person name="Bed'hom B."/>
            <person name="Abzhanov A."/>
            <person name="Burgess S.C."/>
            <person name="Cooksey A.M."/>
            <person name="Castoe T.A."/>
            <person name="Crawford N.G."/>
            <person name="Densmore L.D."/>
            <person name="Drew J.C."/>
            <person name="Edwards S.V."/>
            <person name="Faircloth B.C."/>
            <person name="Fujita M.K."/>
            <person name="Greenwold M.J."/>
            <person name="Hoffmann F.G."/>
            <person name="Howard J.M."/>
            <person name="Iguchi T."/>
            <person name="Janes D.E."/>
            <person name="Khan S.Y."/>
            <person name="Kohno S."/>
            <person name="de Koning A.J."/>
            <person name="Lance S.L."/>
            <person name="McCarthy F.M."/>
            <person name="McCormack J.E."/>
            <person name="Merchant M.E."/>
            <person name="Peterson D.G."/>
            <person name="Pollock D.D."/>
            <person name="Pourmand N."/>
            <person name="Raney B.J."/>
            <person name="Roessler K.A."/>
            <person name="Sanford J.R."/>
            <person name="Sawyer R.H."/>
            <person name="Schmidt C.J."/>
            <person name="Triplett E.W."/>
            <person name="Tuberville T.D."/>
            <person name="Venegas-Anaya M."/>
            <person name="Howard J.T."/>
            <person name="Jarvis E.D."/>
            <person name="Guillette L.J.Jr."/>
            <person name="Glenn T.C."/>
            <person name="Green R.E."/>
            <person name="Ray D.A."/>
        </authorList>
    </citation>
    <scope>NUCLEOTIDE SEQUENCE [LARGE SCALE GENOMIC DNA]</scope>
    <source>
        <strain evidence="6">KSC_2009_1</strain>
    </source>
</reference>